<dbReference type="Proteomes" id="UP000087171">
    <property type="component" value="Chromosome Ca5"/>
</dbReference>
<reference evidence="1" key="1">
    <citation type="journal article" date="2013" name="Nat. Biotechnol.">
        <title>Draft genome sequence of chickpea (Cicer arietinum) provides a resource for trait improvement.</title>
        <authorList>
            <person name="Varshney R.K."/>
            <person name="Song C."/>
            <person name="Saxena R.K."/>
            <person name="Azam S."/>
            <person name="Yu S."/>
            <person name="Sharpe A.G."/>
            <person name="Cannon S."/>
            <person name="Baek J."/>
            <person name="Rosen B.D."/>
            <person name="Tar'an B."/>
            <person name="Millan T."/>
            <person name="Zhang X."/>
            <person name="Ramsay L.D."/>
            <person name="Iwata A."/>
            <person name="Wang Y."/>
            <person name="Nelson W."/>
            <person name="Farmer A.D."/>
            <person name="Gaur P.M."/>
            <person name="Soderlund C."/>
            <person name="Penmetsa R.V."/>
            <person name="Xu C."/>
            <person name="Bharti A.K."/>
            <person name="He W."/>
            <person name="Winter P."/>
            <person name="Zhao S."/>
            <person name="Hane J.K."/>
            <person name="Carrasquilla-Garcia N."/>
            <person name="Condie J.A."/>
            <person name="Upadhyaya H.D."/>
            <person name="Luo M.C."/>
            <person name="Thudi M."/>
            <person name="Gowda C.L."/>
            <person name="Singh N.P."/>
            <person name="Lichtenzveig J."/>
            <person name="Gali K.K."/>
            <person name="Rubio J."/>
            <person name="Nadarajan N."/>
            <person name="Dolezel J."/>
            <person name="Bansal K.C."/>
            <person name="Xu X."/>
            <person name="Edwards D."/>
            <person name="Zhang G."/>
            <person name="Kahl G."/>
            <person name="Gil J."/>
            <person name="Singh K.B."/>
            <person name="Datta S.K."/>
            <person name="Jackson S.A."/>
            <person name="Wang J."/>
            <person name="Cook D.R."/>
        </authorList>
    </citation>
    <scope>NUCLEOTIDE SEQUENCE [LARGE SCALE GENOMIC DNA]</scope>
    <source>
        <strain evidence="1">cv. CDC Frontier</strain>
    </source>
</reference>
<keyword evidence="1" id="KW-1185">Reference proteome</keyword>
<dbReference type="eggNOG" id="ENOG502S9BJ">
    <property type="taxonomic scope" value="Eukaryota"/>
</dbReference>
<reference evidence="2" key="2">
    <citation type="submission" date="2025-08" db="UniProtKB">
        <authorList>
            <consortium name="RefSeq"/>
        </authorList>
    </citation>
    <scope>IDENTIFICATION</scope>
    <source>
        <tissue evidence="2">Etiolated seedlings</tissue>
    </source>
</reference>
<evidence type="ECO:0000313" key="1">
    <source>
        <dbReference type="Proteomes" id="UP000087171"/>
    </source>
</evidence>
<name>A0A1S2Y726_CICAR</name>
<gene>
    <name evidence="2" type="primary">LOC101494805</name>
</gene>
<dbReference type="GeneID" id="101494805"/>
<protein>
    <submittedName>
        <fullName evidence="2">Uncharacterized protein LOC101494805</fullName>
    </submittedName>
</protein>
<sequence>MGELEQAKEELEMLQTLYPNQHHILKQELSSFIFQLQYSHFQSHPLSQNNTSLAYLVDTQESTSLEQTKRIQLALPDGEKKVVMEKGKTSELQSPNTRKRKDRVDLVLEKAQICLKKIRLFKTSLLSSTC</sequence>
<organism evidence="1 2">
    <name type="scientific">Cicer arietinum</name>
    <name type="common">Chickpea</name>
    <name type="synonym">Garbanzo</name>
    <dbReference type="NCBI Taxonomy" id="3827"/>
    <lineage>
        <taxon>Eukaryota</taxon>
        <taxon>Viridiplantae</taxon>
        <taxon>Streptophyta</taxon>
        <taxon>Embryophyta</taxon>
        <taxon>Tracheophyta</taxon>
        <taxon>Spermatophyta</taxon>
        <taxon>Magnoliopsida</taxon>
        <taxon>eudicotyledons</taxon>
        <taxon>Gunneridae</taxon>
        <taxon>Pentapetalae</taxon>
        <taxon>rosids</taxon>
        <taxon>fabids</taxon>
        <taxon>Fabales</taxon>
        <taxon>Fabaceae</taxon>
        <taxon>Papilionoideae</taxon>
        <taxon>50 kb inversion clade</taxon>
        <taxon>NPAAA clade</taxon>
        <taxon>Hologalegina</taxon>
        <taxon>IRL clade</taxon>
        <taxon>Cicereae</taxon>
        <taxon>Cicer</taxon>
    </lineage>
</organism>
<evidence type="ECO:0000313" key="2">
    <source>
        <dbReference type="RefSeq" id="XP_004500423.1"/>
    </source>
</evidence>
<dbReference type="KEGG" id="cam:101494805"/>
<proteinExistence type="predicted"/>
<dbReference type="PaxDb" id="3827-XP_004500423.1"/>
<dbReference type="RefSeq" id="XP_004500423.1">
    <property type="nucleotide sequence ID" value="XM_004500366.3"/>
</dbReference>
<dbReference type="AlphaFoldDB" id="A0A1S2Y726"/>
<dbReference type="OrthoDB" id="1708398at2759"/>
<accession>A0A1S2Y726</accession>